<evidence type="ECO:0000313" key="5">
    <source>
        <dbReference type="Proteomes" id="UP001320420"/>
    </source>
</evidence>
<feature type="region of interest" description="Disordered" evidence="2">
    <location>
        <begin position="203"/>
        <end position="281"/>
    </location>
</feature>
<dbReference type="InterPro" id="IPR001138">
    <property type="entry name" value="Zn2Cys6_DnaBD"/>
</dbReference>
<dbReference type="SUPFAM" id="SSF57701">
    <property type="entry name" value="Zn2/Cys6 DNA-binding domain"/>
    <property type="match status" value="1"/>
</dbReference>
<accession>A0AAN9YJ75</accession>
<feature type="region of interest" description="Disordered" evidence="2">
    <location>
        <begin position="1"/>
        <end position="38"/>
    </location>
</feature>
<evidence type="ECO:0000256" key="2">
    <source>
        <dbReference type="SAM" id="MobiDB-lite"/>
    </source>
</evidence>
<dbReference type="InterPro" id="IPR036864">
    <property type="entry name" value="Zn2-C6_fun-type_DNA-bd_sf"/>
</dbReference>
<dbReference type="GO" id="GO:0000981">
    <property type="term" value="F:DNA-binding transcription factor activity, RNA polymerase II-specific"/>
    <property type="evidence" value="ECO:0007669"/>
    <property type="project" value="InterPro"/>
</dbReference>
<evidence type="ECO:0000313" key="4">
    <source>
        <dbReference type="EMBL" id="KAK7746121.1"/>
    </source>
</evidence>
<feature type="domain" description="Zn(2)-C6 fungal-type" evidence="3">
    <location>
        <begin position="338"/>
        <end position="370"/>
    </location>
</feature>
<feature type="compositionally biased region" description="Low complexity" evidence="2">
    <location>
        <begin position="232"/>
        <end position="254"/>
    </location>
</feature>
<dbReference type="EMBL" id="JAKJXP020000101">
    <property type="protein sequence ID" value="KAK7746121.1"/>
    <property type="molecule type" value="Genomic_DNA"/>
</dbReference>
<evidence type="ECO:0000259" key="3">
    <source>
        <dbReference type="PROSITE" id="PS50048"/>
    </source>
</evidence>
<gene>
    <name evidence="4" type="ORF">SLS62_009500</name>
</gene>
<protein>
    <recommendedName>
        <fullName evidence="3">Zn(2)-C6 fungal-type domain-containing protein</fullName>
    </recommendedName>
</protein>
<keyword evidence="5" id="KW-1185">Reference proteome</keyword>
<sequence>MASVCSASPSGQSFQRGESDSDWEQVESNPASSVGFYPSPSSGSMGSWAMVGYSNQVQPSPPAASPLNLDTDIQHGYAATFPDNQDTSIMSSAGISASTGIEEQYLASLDGQQLLASHEMFLQDQFTSEDLPLSAACDNELGAKSYPDPVDSSSYYPNFQGSMPPEDFSGLSGLGGFGMPSSDMSSGSVGSVGSVDLNIPRQFRTQNDVPPWDPTNLKNGDSSGMAANVYDFASQAPPQQSPSSSSRFSSPRSPNVKEEPNKTPSPIRKVMKSGKIEKRKAESPGKFVIMTPNLINAQSGKPNPFECFEAMRTTQRGRKGPLANETKESALQVRRLGACFCCHSRKVKCDKERPCKNCKKMSAQVPQIICWQFQDFLPVLFPDFIRGHFKKEAISGFITDNVQHFKVAGEEQLCSVELFSGFRFQSTLTVPATFFTAKTAEILQHWHLNTGVNQIDLQSRGSAPIGVNPENNTQREELKKRAREYIHNLTFEPMYAEQVTDAIRSTMLPRKVLKIVQRFGQRSNSPMVKRALSIYVTHYVLTRQLCLTNATILKLQHTNMVPQNTSWVTTRVLNRQVKSMLDELLLKEMQALFDSFSRSLKPKSRREWAPCLAAFLVLCLFMEAVETAADTFVISQNEISIRNRSKPEFQREFALALCREIDNLPFKQFAYQFHQIYQTHSRDAATKAFNPLVDDSLLAPQPGAAGGSDLLDGAAVEMVVALRELLEGDNWHELDFLVADPILPNGETHPYPRDVSLNYTGRLLARFLLSFTDEKYLFDGQY</sequence>
<feature type="compositionally biased region" description="Polar residues" evidence="2">
    <location>
        <begin position="1"/>
        <end position="16"/>
    </location>
</feature>
<dbReference type="GO" id="GO:0008270">
    <property type="term" value="F:zinc ion binding"/>
    <property type="evidence" value="ECO:0007669"/>
    <property type="project" value="InterPro"/>
</dbReference>
<organism evidence="4 5">
    <name type="scientific">Diatrype stigma</name>
    <dbReference type="NCBI Taxonomy" id="117547"/>
    <lineage>
        <taxon>Eukaryota</taxon>
        <taxon>Fungi</taxon>
        <taxon>Dikarya</taxon>
        <taxon>Ascomycota</taxon>
        <taxon>Pezizomycotina</taxon>
        <taxon>Sordariomycetes</taxon>
        <taxon>Xylariomycetidae</taxon>
        <taxon>Xylariales</taxon>
        <taxon>Diatrypaceae</taxon>
        <taxon>Diatrype</taxon>
    </lineage>
</organism>
<dbReference type="Pfam" id="PF00172">
    <property type="entry name" value="Zn_clus"/>
    <property type="match status" value="1"/>
</dbReference>
<evidence type="ECO:0000256" key="1">
    <source>
        <dbReference type="ARBA" id="ARBA00023242"/>
    </source>
</evidence>
<dbReference type="CDD" id="cd00067">
    <property type="entry name" value="GAL4"/>
    <property type="match status" value="1"/>
</dbReference>
<dbReference type="PROSITE" id="PS50048">
    <property type="entry name" value="ZN2_CY6_FUNGAL_2"/>
    <property type="match status" value="1"/>
</dbReference>
<dbReference type="Proteomes" id="UP001320420">
    <property type="component" value="Unassembled WGS sequence"/>
</dbReference>
<dbReference type="PANTHER" id="PTHR35392:SF5">
    <property type="entry name" value="ZN(2)-C6 FUNGAL-TYPE DOMAIN-CONTAINING PROTEIN"/>
    <property type="match status" value="1"/>
</dbReference>
<reference evidence="4 5" key="1">
    <citation type="submission" date="2024-02" db="EMBL/GenBank/DDBJ databases">
        <title>De novo assembly and annotation of 12 fungi associated with fruit tree decline syndrome in Ontario, Canada.</title>
        <authorList>
            <person name="Sulman M."/>
            <person name="Ellouze W."/>
            <person name="Ilyukhin E."/>
        </authorList>
    </citation>
    <scope>NUCLEOTIDE SEQUENCE [LARGE SCALE GENOMIC DNA]</scope>
    <source>
        <strain evidence="4 5">M11/M66-122</strain>
    </source>
</reference>
<name>A0AAN9YJ75_9PEZI</name>
<comment type="caution">
    <text evidence="4">The sequence shown here is derived from an EMBL/GenBank/DDBJ whole genome shotgun (WGS) entry which is preliminary data.</text>
</comment>
<dbReference type="AlphaFoldDB" id="A0AAN9YJ75"/>
<dbReference type="InterPro" id="IPR052973">
    <property type="entry name" value="Fungal_sec-metab_reg_TF"/>
</dbReference>
<dbReference type="PANTHER" id="PTHR35392">
    <property type="entry name" value="ZN(II)2CYS6 TRANSCRIPTION FACTOR (EUROFUNG)-RELATED-RELATED"/>
    <property type="match status" value="1"/>
</dbReference>
<keyword evidence="1" id="KW-0539">Nucleus</keyword>
<proteinExistence type="predicted"/>